<dbReference type="EMBL" id="MDYQ01000362">
    <property type="protein sequence ID" value="PRP75779.1"/>
    <property type="molecule type" value="Genomic_DNA"/>
</dbReference>
<protein>
    <submittedName>
        <fullName evidence="2">Uncharacterized protein</fullName>
    </submittedName>
</protein>
<sequence>MNTCRRLERSRGQAFDPSSVYLCVAEVSEDEGGLLQLRFADAKSENEIFEKQPSQLDYNDDALAESSRELYLGYSIPASASVMRRDGSGREGGGRSDQRGGMKGRTESGGGELKSRCMTVPGGFKNPLWQSALMRISWRKQRKRDSPTTEWSIVISN</sequence>
<evidence type="ECO:0000313" key="2">
    <source>
        <dbReference type="EMBL" id="PRP75779.1"/>
    </source>
</evidence>
<name>A0A2P6MVQ1_9EUKA</name>
<feature type="compositionally biased region" description="Basic and acidic residues" evidence="1">
    <location>
        <begin position="83"/>
        <end position="106"/>
    </location>
</feature>
<accession>A0A2P6MVQ1</accession>
<reference evidence="2 3" key="1">
    <citation type="journal article" date="2018" name="Genome Biol. Evol.">
        <title>Multiple Roots of Fruiting Body Formation in Amoebozoa.</title>
        <authorList>
            <person name="Hillmann F."/>
            <person name="Forbes G."/>
            <person name="Novohradska S."/>
            <person name="Ferling I."/>
            <person name="Riege K."/>
            <person name="Groth M."/>
            <person name="Westermann M."/>
            <person name="Marz M."/>
            <person name="Spaller T."/>
            <person name="Winckler T."/>
            <person name="Schaap P."/>
            <person name="Glockner G."/>
        </authorList>
    </citation>
    <scope>NUCLEOTIDE SEQUENCE [LARGE SCALE GENOMIC DNA]</scope>
    <source>
        <strain evidence="2 3">Jena</strain>
    </source>
</reference>
<dbReference type="InParanoid" id="A0A2P6MVQ1"/>
<dbReference type="Proteomes" id="UP000241769">
    <property type="component" value="Unassembled WGS sequence"/>
</dbReference>
<keyword evidence="3" id="KW-1185">Reference proteome</keyword>
<proteinExistence type="predicted"/>
<evidence type="ECO:0000313" key="3">
    <source>
        <dbReference type="Proteomes" id="UP000241769"/>
    </source>
</evidence>
<feature type="region of interest" description="Disordered" evidence="1">
    <location>
        <begin position="82"/>
        <end position="115"/>
    </location>
</feature>
<organism evidence="2 3">
    <name type="scientific">Planoprotostelium fungivorum</name>
    <dbReference type="NCBI Taxonomy" id="1890364"/>
    <lineage>
        <taxon>Eukaryota</taxon>
        <taxon>Amoebozoa</taxon>
        <taxon>Evosea</taxon>
        <taxon>Variosea</taxon>
        <taxon>Cavosteliida</taxon>
        <taxon>Cavosteliaceae</taxon>
        <taxon>Planoprotostelium</taxon>
    </lineage>
</organism>
<evidence type="ECO:0000256" key="1">
    <source>
        <dbReference type="SAM" id="MobiDB-lite"/>
    </source>
</evidence>
<comment type="caution">
    <text evidence="2">The sequence shown here is derived from an EMBL/GenBank/DDBJ whole genome shotgun (WGS) entry which is preliminary data.</text>
</comment>
<dbReference type="AlphaFoldDB" id="A0A2P6MVQ1"/>
<gene>
    <name evidence="2" type="ORF">PROFUN_08773</name>
</gene>